<keyword evidence="11" id="KW-1133">Transmembrane helix</keyword>
<sequence>MILFLIISLFLFFLWTLWNMSGLPSLPASNLNKNLQPLVSVLVPLRNEAQNVAGLINSLKSLSYPNVEFLLLDDGSSDQTLCLLQENTSGDSRFKILRGRELPAGWAGKVHACHQLQEKAKGEYFLFIDADVRLKSGVIGKALTLLKKENVKLITGFPSFEVPGIMSKLLIPMMHFVVLFHLPLHLANRSKMSAATAANGVFMFFERNAYQEIGGHRTVRTSIVEDVHLARQMKLSGYKVCLANISTDVSCRMYERNSEVWEGFIKNIFTGLGRSVPLVLLLSVFYGFFYVLPGILMVYGLWMFQPLFVLPYILVVLQRMAVDWKASQRLSLSFFMPISAAILIIIMNASMWRWIRKKPYSWKGRQYS</sequence>
<dbReference type="AlphaFoldDB" id="A0A553SRY2"/>
<keyword evidence="5" id="KW-0125">Carotenoid biosynthesis</keyword>
<dbReference type="GO" id="GO:0005886">
    <property type="term" value="C:plasma membrane"/>
    <property type="evidence" value="ECO:0007669"/>
    <property type="project" value="UniProtKB-SubCell"/>
</dbReference>
<comment type="similarity">
    <text evidence="9">Belongs to the glycosyltransferase 2 family. CrtQ subfamily.</text>
</comment>
<evidence type="ECO:0000313" key="13">
    <source>
        <dbReference type="EMBL" id="TRZ39728.1"/>
    </source>
</evidence>
<proteinExistence type="inferred from homology"/>
<feature type="transmembrane region" description="Helical" evidence="11">
    <location>
        <begin position="302"/>
        <end position="322"/>
    </location>
</feature>
<keyword evidence="6 11" id="KW-0472">Membrane</keyword>
<dbReference type="GO" id="GO:0016757">
    <property type="term" value="F:glycosyltransferase activity"/>
    <property type="evidence" value="ECO:0007669"/>
    <property type="project" value="UniProtKB-KW"/>
</dbReference>
<keyword evidence="11" id="KW-0812">Transmembrane</keyword>
<evidence type="ECO:0000256" key="4">
    <source>
        <dbReference type="ARBA" id="ARBA00022679"/>
    </source>
</evidence>
<comment type="function">
    <text evidence="7">Catalyzes the glycosylation of 4,4'-diaponeurosporenoate, i.e. the esterification of glucose at the C1'' position with the carboxyl group of 4,4'-diaponeurosporenic acid, to form glycosyl-4,4'-diaponeurosporenoate. This is a step in the biosynthesis of staphyloxanthin, an orange pigment present in most staphylococci strains.</text>
</comment>
<evidence type="ECO:0000256" key="6">
    <source>
        <dbReference type="ARBA" id="ARBA00023136"/>
    </source>
</evidence>
<dbReference type="RefSeq" id="WP_185763158.1">
    <property type="nucleotide sequence ID" value="NZ_RIBP01000001.1"/>
</dbReference>
<gene>
    <name evidence="13" type="ORF">CEQ21_01930</name>
</gene>
<dbReference type="Proteomes" id="UP000319837">
    <property type="component" value="Unassembled WGS sequence"/>
</dbReference>
<dbReference type="SUPFAM" id="SSF53448">
    <property type="entry name" value="Nucleotide-diphospho-sugar transferases"/>
    <property type="match status" value="1"/>
</dbReference>
<accession>A0A553SRY2</accession>
<dbReference type="PANTHER" id="PTHR43646">
    <property type="entry name" value="GLYCOSYLTRANSFERASE"/>
    <property type="match status" value="1"/>
</dbReference>
<name>A0A553SRY2_NIACI</name>
<comment type="subcellular location">
    <subcellularLocation>
        <location evidence="1">Cell membrane</location>
    </subcellularLocation>
</comment>
<keyword evidence="2" id="KW-1003">Cell membrane</keyword>
<feature type="transmembrane region" description="Helical" evidence="11">
    <location>
        <begin position="334"/>
        <end position="355"/>
    </location>
</feature>
<dbReference type="Gene3D" id="3.90.550.10">
    <property type="entry name" value="Spore Coat Polysaccharide Biosynthesis Protein SpsA, Chain A"/>
    <property type="match status" value="1"/>
</dbReference>
<evidence type="ECO:0000256" key="5">
    <source>
        <dbReference type="ARBA" id="ARBA00022746"/>
    </source>
</evidence>
<organism evidence="13 14">
    <name type="scientific">Niallia circulans</name>
    <name type="common">Bacillus circulans</name>
    <dbReference type="NCBI Taxonomy" id="1397"/>
    <lineage>
        <taxon>Bacteria</taxon>
        <taxon>Bacillati</taxon>
        <taxon>Bacillota</taxon>
        <taxon>Bacilli</taxon>
        <taxon>Bacillales</taxon>
        <taxon>Bacillaceae</taxon>
        <taxon>Niallia</taxon>
    </lineage>
</organism>
<dbReference type="Pfam" id="PF00535">
    <property type="entry name" value="Glycos_transf_2"/>
    <property type="match status" value="1"/>
</dbReference>
<evidence type="ECO:0000256" key="3">
    <source>
        <dbReference type="ARBA" id="ARBA00022676"/>
    </source>
</evidence>
<feature type="domain" description="Glycosyltransferase 2-like" evidence="12">
    <location>
        <begin position="40"/>
        <end position="212"/>
    </location>
</feature>
<comment type="pathway">
    <text evidence="8">Carotenoid biosynthesis; staphyloxanthin biosynthesis; staphyloxanthin from farnesyl diphosphate: step 4/5.</text>
</comment>
<dbReference type="GO" id="GO:0016117">
    <property type="term" value="P:carotenoid biosynthetic process"/>
    <property type="evidence" value="ECO:0007669"/>
    <property type="project" value="UniProtKB-KW"/>
</dbReference>
<keyword evidence="3" id="KW-0328">Glycosyltransferase</keyword>
<reference evidence="14" key="1">
    <citation type="submission" date="2018-10" db="EMBL/GenBank/DDBJ databases">
        <title>FDA dAtabase for Regulatory Grade micrObial Sequences (FDA-ARGOS): Supporting development and validation of Infectious Disease Dx tests.</title>
        <authorList>
            <person name="Minogue T."/>
            <person name="Wolcott M."/>
            <person name="Wasieloski L."/>
            <person name="Aguilar W."/>
            <person name="Moore D."/>
            <person name="Tallon L."/>
            <person name="Sadzewicz L."/>
            <person name="Sengamalay N."/>
            <person name="Ott S."/>
            <person name="Godinez A."/>
            <person name="Nagaraj S."/>
            <person name="Vavikolanu K."/>
            <person name="Vyas G."/>
            <person name="Nadendla S."/>
            <person name="George J."/>
            <person name="Sichtig H."/>
        </authorList>
    </citation>
    <scope>NUCLEOTIDE SEQUENCE [LARGE SCALE GENOMIC DNA]</scope>
    <source>
        <strain evidence="14">FDAARGOS_343</strain>
    </source>
</reference>
<evidence type="ECO:0000256" key="8">
    <source>
        <dbReference type="ARBA" id="ARBA00037904"/>
    </source>
</evidence>
<dbReference type="InterPro" id="IPR001173">
    <property type="entry name" value="Glyco_trans_2-like"/>
</dbReference>
<evidence type="ECO:0000256" key="1">
    <source>
        <dbReference type="ARBA" id="ARBA00004236"/>
    </source>
</evidence>
<feature type="transmembrane region" description="Helical" evidence="11">
    <location>
        <begin position="169"/>
        <end position="187"/>
    </location>
</feature>
<evidence type="ECO:0000256" key="2">
    <source>
        <dbReference type="ARBA" id="ARBA00022475"/>
    </source>
</evidence>
<evidence type="ECO:0000313" key="14">
    <source>
        <dbReference type="Proteomes" id="UP000319837"/>
    </source>
</evidence>
<dbReference type="InterPro" id="IPR029044">
    <property type="entry name" value="Nucleotide-diphossugar_trans"/>
</dbReference>
<dbReference type="PANTHER" id="PTHR43646:SF2">
    <property type="entry name" value="GLYCOSYLTRANSFERASE 2-LIKE DOMAIN-CONTAINING PROTEIN"/>
    <property type="match status" value="1"/>
</dbReference>
<evidence type="ECO:0000256" key="9">
    <source>
        <dbReference type="ARBA" id="ARBA00038120"/>
    </source>
</evidence>
<dbReference type="EMBL" id="RIBP01000001">
    <property type="protein sequence ID" value="TRZ39728.1"/>
    <property type="molecule type" value="Genomic_DNA"/>
</dbReference>
<evidence type="ECO:0000256" key="7">
    <source>
        <dbReference type="ARBA" id="ARBA00037281"/>
    </source>
</evidence>
<protein>
    <recommendedName>
        <fullName evidence="10">4,4'-diaponeurosporenoate glycosyltransferase</fullName>
    </recommendedName>
</protein>
<evidence type="ECO:0000259" key="12">
    <source>
        <dbReference type="Pfam" id="PF00535"/>
    </source>
</evidence>
<keyword evidence="4 13" id="KW-0808">Transferase</keyword>
<evidence type="ECO:0000256" key="11">
    <source>
        <dbReference type="SAM" id="Phobius"/>
    </source>
</evidence>
<feature type="transmembrane region" description="Helical" evidence="11">
    <location>
        <begin position="276"/>
        <end position="296"/>
    </location>
</feature>
<comment type="caution">
    <text evidence="13">The sequence shown here is derived from an EMBL/GenBank/DDBJ whole genome shotgun (WGS) entry which is preliminary data.</text>
</comment>
<evidence type="ECO:0000256" key="10">
    <source>
        <dbReference type="ARBA" id="ARBA00040345"/>
    </source>
</evidence>